<feature type="compositionally biased region" description="Polar residues" evidence="1">
    <location>
        <begin position="146"/>
        <end position="168"/>
    </location>
</feature>
<dbReference type="InterPro" id="IPR009293">
    <property type="entry name" value="UPF0478"/>
</dbReference>
<dbReference type="Proteomes" id="UP001596266">
    <property type="component" value="Unassembled WGS sequence"/>
</dbReference>
<keyword evidence="4" id="KW-1185">Reference proteome</keyword>
<dbReference type="EMBL" id="JBHSUA010000021">
    <property type="protein sequence ID" value="MFC6397701.1"/>
    <property type="molecule type" value="Genomic_DNA"/>
</dbReference>
<feature type="region of interest" description="Disordered" evidence="1">
    <location>
        <begin position="118"/>
        <end position="177"/>
    </location>
</feature>
<protein>
    <submittedName>
        <fullName evidence="3">DUF948 domain-containing protein</fullName>
    </submittedName>
</protein>
<evidence type="ECO:0000256" key="1">
    <source>
        <dbReference type="SAM" id="MobiDB-lite"/>
    </source>
</evidence>
<keyword evidence="2" id="KW-0472">Membrane</keyword>
<dbReference type="RefSeq" id="WP_343886135.1">
    <property type="nucleotide sequence ID" value="NZ_BAAAKI010000013.1"/>
</dbReference>
<reference evidence="4" key="1">
    <citation type="journal article" date="2019" name="Int. J. Syst. Evol. Microbiol.">
        <title>The Global Catalogue of Microorganisms (GCM) 10K type strain sequencing project: providing services to taxonomists for standard genome sequencing and annotation.</title>
        <authorList>
            <consortium name="The Broad Institute Genomics Platform"/>
            <consortium name="The Broad Institute Genome Sequencing Center for Infectious Disease"/>
            <person name="Wu L."/>
            <person name="Ma J."/>
        </authorList>
    </citation>
    <scope>NUCLEOTIDE SEQUENCE [LARGE SCALE GENOMIC DNA]</scope>
    <source>
        <strain evidence="4">CGMCC 1.15277</strain>
    </source>
</reference>
<keyword evidence="2" id="KW-1133">Transmembrane helix</keyword>
<comment type="caution">
    <text evidence="3">The sequence shown here is derived from an EMBL/GenBank/DDBJ whole genome shotgun (WGS) entry which is preliminary data.</text>
</comment>
<accession>A0ABW1X3G3</accession>
<keyword evidence="2" id="KW-0812">Transmembrane</keyword>
<name>A0ABW1X3G3_9ACTN</name>
<organism evidence="3 4">
    <name type="scientific">Luteococcus sanguinis</name>
    <dbReference type="NCBI Taxonomy" id="174038"/>
    <lineage>
        <taxon>Bacteria</taxon>
        <taxon>Bacillati</taxon>
        <taxon>Actinomycetota</taxon>
        <taxon>Actinomycetes</taxon>
        <taxon>Propionibacteriales</taxon>
        <taxon>Propionibacteriaceae</taxon>
        <taxon>Luteococcus</taxon>
    </lineage>
</organism>
<proteinExistence type="predicted"/>
<dbReference type="Pfam" id="PF06103">
    <property type="entry name" value="DUF948"/>
    <property type="match status" value="1"/>
</dbReference>
<evidence type="ECO:0000313" key="3">
    <source>
        <dbReference type="EMBL" id="MFC6397701.1"/>
    </source>
</evidence>
<feature type="transmembrane region" description="Helical" evidence="2">
    <location>
        <begin position="6"/>
        <end position="27"/>
    </location>
</feature>
<gene>
    <name evidence="3" type="ORF">ACFP57_12010</name>
</gene>
<evidence type="ECO:0000256" key="2">
    <source>
        <dbReference type="SAM" id="Phobius"/>
    </source>
</evidence>
<sequence>MSVGEVAGLLAALAAIVFVGLCAVPLLKLGGVLDELRAVVKDLGMSTTPILDELKGTVTTTTDEIARLSQVTEELTRMSQNASAMTKQAADVSTVVSTPLVKTAEVVGKGASAVSTVAGNVRRRRRRVRLPAGELPAGRVGDRTTPDSAGTPSTSNKPITSNKPSTSIKNRDDHESR</sequence>
<evidence type="ECO:0000313" key="4">
    <source>
        <dbReference type="Proteomes" id="UP001596266"/>
    </source>
</evidence>